<dbReference type="EMBL" id="CP036316">
    <property type="protein sequence ID" value="QDT63358.1"/>
    <property type="molecule type" value="Genomic_DNA"/>
</dbReference>
<evidence type="ECO:0008006" key="3">
    <source>
        <dbReference type="Google" id="ProtNLM"/>
    </source>
</evidence>
<accession>A0A517T4R9</accession>
<dbReference type="InterPro" id="IPR021734">
    <property type="entry name" value="DUF3303"/>
</dbReference>
<dbReference type="AlphaFoldDB" id="A0A517T4R9"/>
<keyword evidence="2" id="KW-1185">Reference proteome</keyword>
<name>A0A517T4R9_9PLAN</name>
<dbReference type="OrthoDB" id="9801877at2"/>
<dbReference type="RefSeq" id="WP_145259623.1">
    <property type="nucleotide sequence ID" value="NZ_CP036316.1"/>
</dbReference>
<organism evidence="1 2">
    <name type="scientific">Calycomorphotria hydatis</name>
    <dbReference type="NCBI Taxonomy" id="2528027"/>
    <lineage>
        <taxon>Bacteria</taxon>
        <taxon>Pseudomonadati</taxon>
        <taxon>Planctomycetota</taxon>
        <taxon>Planctomycetia</taxon>
        <taxon>Planctomycetales</taxon>
        <taxon>Planctomycetaceae</taxon>
        <taxon>Calycomorphotria</taxon>
    </lineage>
</organism>
<evidence type="ECO:0000313" key="1">
    <source>
        <dbReference type="EMBL" id="QDT63358.1"/>
    </source>
</evidence>
<gene>
    <name evidence="1" type="ORF">V22_05790</name>
</gene>
<dbReference type="KEGG" id="chya:V22_05790"/>
<dbReference type="Pfam" id="PF11746">
    <property type="entry name" value="DUF3303"/>
    <property type="match status" value="1"/>
</dbReference>
<protein>
    <recommendedName>
        <fullName evidence="3">DUF3303 domain-containing protein</fullName>
    </recommendedName>
</protein>
<dbReference type="Proteomes" id="UP000319976">
    <property type="component" value="Chromosome"/>
</dbReference>
<proteinExistence type="predicted"/>
<reference evidence="1 2" key="1">
    <citation type="submission" date="2019-02" db="EMBL/GenBank/DDBJ databases">
        <title>Deep-cultivation of Planctomycetes and their phenomic and genomic characterization uncovers novel biology.</title>
        <authorList>
            <person name="Wiegand S."/>
            <person name="Jogler M."/>
            <person name="Boedeker C."/>
            <person name="Pinto D."/>
            <person name="Vollmers J."/>
            <person name="Rivas-Marin E."/>
            <person name="Kohn T."/>
            <person name="Peeters S.H."/>
            <person name="Heuer A."/>
            <person name="Rast P."/>
            <person name="Oberbeckmann S."/>
            <person name="Bunk B."/>
            <person name="Jeske O."/>
            <person name="Meyerdierks A."/>
            <person name="Storesund J.E."/>
            <person name="Kallscheuer N."/>
            <person name="Luecker S."/>
            <person name="Lage O.M."/>
            <person name="Pohl T."/>
            <person name="Merkel B.J."/>
            <person name="Hornburger P."/>
            <person name="Mueller R.-W."/>
            <person name="Bruemmer F."/>
            <person name="Labrenz M."/>
            <person name="Spormann A.M."/>
            <person name="Op den Camp H."/>
            <person name="Overmann J."/>
            <person name="Amann R."/>
            <person name="Jetten M.S.M."/>
            <person name="Mascher T."/>
            <person name="Medema M.H."/>
            <person name="Devos D.P."/>
            <person name="Kaster A.-K."/>
            <person name="Ovreas L."/>
            <person name="Rohde M."/>
            <person name="Galperin M.Y."/>
            <person name="Jogler C."/>
        </authorList>
    </citation>
    <scope>NUCLEOTIDE SEQUENCE [LARGE SCALE GENOMIC DNA]</scope>
    <source>
        <strain evidence="1 2">V22</strain>
    </source>
</reference>
<sequence>MKFLVTWRLHAGAMDEALALFSETPAEQDQAAMGDKVKLIGRWHDLVGGCGAAVFESDSISAVSAYALQWNRYMEIEISPVIDDEEARAVGLQMAGE</sequence>
<evidence type="ECO:0000313" key="2">
    <source>
        <dbReference type="Proteomes" id="UP000319976"/>
    </source>
</evidence>